<organism evidence="3 4">
    <name type="scientific">Arabis nemorensis</name>
    <dbReference type="NCBI Taxonomy" id="586526"/>
    <lineage>
        <taxon>Eukaryota</taxon>
        <taxon>Viridiplantae</taxon>
        <taxon>Streptophyta</taxon>
        <taxon>Embryophyta</taxon>
        <taxon>Tracheophyta</taxon>
        <taxon>Spermatophyta</taxon>
        <taxon>Magnoliopsida</taxon>
        <taxon>eudicotyledons</taxon>
        <taxon>Gunneridae</taxon>
        <taxon>Pentapetalae</taxon>
        <taxon>rosids</taxon>
        <taxon>malvids</taxon>
        <taxon>Brassicales</taxon>
        <taxon>Brassicaceae</taxon>
        <taxon>Arabideae</taxon>
        <taxon>Arabis</taxon>
    </lineage>
</organism>
<feature type="domain" description="TIR" evidence="2">
    <location>
        <begin position="14"/>
        <end position="181"/>
    </location>
</feature>
<dbReference type="InterPro" id="IPR000157">
    <property type="entry name" value="TIR_dom"/>
</dbReference>
<keyword evidence="1" id="KW-0520">NAD</keyword>
<evidence type="ECO:0000256" key="1">
    <source>
        <dbReference type="ARBA" id="ARBA00023027"/>
    </source>
</evidence>
<dbReference type="OrthoDB" id="533833at2759"/>
<dbReference type="InterPro" id="IPR052147">
    <property type="entry name" value="PP2-like/Lectin"/>
</dbReference>
<dbReference type="PANTHER" id="PTHR48478:SF1">
    <property type="entry name" value="LECTIN-LIKE"/>
    <property type="match status" value="1"/>
</dbReference>
<proteinExistence type="predicted"/>
<name>A0A565C2X2_9BRAS</name>
<comment type="caution">
    <text evidence="3">The sequence shown here is derived from an EMBL/GenBank/DDBJ whole genome shotgun (WGS) entry which is preliminary data.</text>
</comment>
<gene>
    <name evidence="3" type="ORF">ANE_LOCUS18416</name>
</gene>
<accession>A0A565C2X2</accession>
<feature type="domain" description="TIR" evidence="2">
    <location>
        <begin position="331"/>
        <end position="456"/>
    </location>
</feature>
<dbReference type="EMBL" id="CABITT030000006">
    <property type="protein sequence ID" value="VVB07972.1"/>
    <property type="molecule type" value="Genomic_DNA"/>
</dbReference>
<evidence type="ECO:0000313" key="4">
    <source>
        <dbReference type="Proteomes" id="UP000489600"/>
    </source>
</evidence>
<protein>
    <recommendedName>
        <fullName evidence="2">TIR domain-containing protein</fullName>
    </recommendedName>
</protein>
<evidence type="ECO:0000259" key="2">
    <source>
        <dbReference type="PROSITE" id="PS50104"/>
    </source>
</evidence>
<dbReference type="FunFam" id="3.40.50.10140:FF:000007">
    <property type="entry name" value="Disease resistance protein (TIR-NBS-LRR class)"/>
    <property type="match status" value="1"/>
</dbReference>
<dbReference type="Proteomes" id="UP000489600">
    <property type="component" value="Unassembled WGS sequence"/>
</dbReference>
<dbReference type="GO" id="GO:0030246">
    <property type="term" value="F:carbohydrate binding"/>
    <property type="evidence" value="ECO:0007669"/>
    <property type="project" value="InterPro"/>
</dbReference>
<dbReference type="SMART" id="SM00255">
    <property type="entry name" value="TIR"/>
    <property type="match status" value="2"/>
</dbReference>
<evidence type="ECO:0000313" key="3">
    <source>
        <dbReference type="EMBL" id="VVB07972.1"/>
    </source>
</evidence>
<sequence length="629" mass="71605">MAASSSSGAGRISKGPQVFINFRGEELRTGFVDYLETALEEAKINVFIDDDLELGTELKDLFVKIEQSKVALAIFSKEYSTSVWCLDELVKIKECVDKGSLIGIPIFYKLKTSVVSNLEGKFGDNFRRLKRNHQHDLVKTEKWEKALTSIPDLKGMHLPEKSERSDREFINSIVMKITTVLDKIPMERNTDSSMIYARKIEITHSEKPENWTWSSIQEAPKGSSYTRKLTPEKKYKVVFVVKLEDNATGWDEPVNLNMKLVMRDKSEILQEQTCHLDDFIGDEWAEVKAGDFVAPPKDTPARISFTMFQYDDTIRKTGLVVKGVAIRLISTRPLVFIDFEQEDVSKGLISFLGPVLKNEYVNVLIDEEEVRDRDIDNLFQRIQDSRISLAIFSDSKCGLDELRKIREPVDEEIPIFYKVDVVSVKKLNRDLVDLQNSVKTKKDLINSVMEELTRLLGNISVGVNKEREANSKCVMVPARKLQISHSEKLRNWTWSSIYEAPNEAAIEIVMLNEVYWLHISGNFHTRNLTPGTKYEVVFLVSLEDTSSGWEQPVSLSLKLVNLDGTESLQEQTTSLEGHIGEKWVDIQAGVLVAPPRNAAAKMTFTMYQYVTTDRKNGLMLKGVAIRPMQ</sequence>
<dbReference type="InterPro" id="IPR025886">
    <property type="entry name" value="PP2-like"/>
</dbReference>
<dbReference type="GO" id="GO:0007165">
    <property type="term" value="P:signal transduction"/>
    <property type="evidence" value="ECO:0007669"/>
    <property type="project" value="InterPro"/>
</dbReference>
<dbReference type="Pfam" id="PF01582">
    <property type="entry name" value="TIR"/>
    <property type="match status" value="2"/>
</dbReference>
<dbReference type="Pfam" id="PF14299">
    <property type="entry name" value="PP2"/>
    <property type="match status" value="2"/>
</dbReference>
<dbReference type="InterPro" id="IPR035897">
    <property type="entry name" value="Toll_tir_struct_dom_sf"/>
</dbReference>
<keyword evidence="4" id="KW-1185">Reference proteome</keyword>
<dbReference type="AlphaFoldDB" id="A0A565C2X2"/>
<dbReference type="SUPFAM" id="SSF52200">
    <property type="entry name" value="Toll/Interleukin receptor TIR domain"/>
    <property type="match status" value="2"/>
</dbReference>
<dbReference type="PANTHER" id="PTHR48478">
    <property type="entry name" value="LECTIN-LIKE"/>
    <property type="match status" value="1"/>
</dbReference>
<reference evidence="3" key="1">
    <citation type="submission" date="2019-07" db="EMBL/GenBank/DDBJ databases">
        <authorList>
            <person name="Dittberner H."/>
        </authorList>
    </citation>
    <scope>NUCLEOTIDE SEQUENCE [LARGE SCALE GENOMIC DNA]</scope>
</reference>
<dbReference type="Gene3D" id="3.40.50.10140">
    <property type="entry name" value="Toll/interleukin-1 receptor homology (TIR) domain"/>
    <property type="match status" value="2"/>
</dbReference>
<dbReference type="PROSITE" id="PS50104">
    <property type="entry name" value="TIR"/>
    <property type="match status" value="2"/>
</dbReference>